<dbReference type="Proteomes" id="UP000023152">
    <property type="component" value="Unassembled WGS sequence"/>
</dbReference>
<evidence type="ECO:0000313" key="2">
    <source>
        <dbReference type="EMBL" id="ETO09477.1"/>
    </source>
</evidence>
<feature type="coiled-coil region" evidence="1">
    <location>
        <begin position="51"/>
        <end position="93"/>
    </location>
</feature>
<protein>
    <submittedName>
        <fullName evidence="2">Uncharacterized protein</fullName>
    </submittedName>
</protein>
<proteinExistence type="predicted"/>
<comment type="caution">
    <text evidence="2">The sequence shown here is derived from an EMBL/GenBank/DDBJ whole genome shotgun (WGS) entry which is preliminary data.</text>
</comment>
<evidence type="ECO:0000256" key="1">
    <source>
        <dbReference type="SAM" id="Coils"/>
    </source>
</evidence>
<dbReference type="EMBL" id="ASPP01024045">
    <property type="protein sequence ID" value="ETO09477.1"/>
    <property type="molecule type" value="Genomic_DNA"/>
</dbReference>
<organism evidence="2 3">
    <name type="scientific">Reticulomyxa filosa</name>
    <dbReference type="NCBI Taxonomy" id="46433"/>
    <lineage>
        <taxon>Eukaryota</taxon>
        <taxon>Sar</taxon>
        <taxon>Rhizaria</taxon>
        <taxon>Retaria</taxon>
        <taxon>Foraminifera</taxon>
        <taxon>Monothalamids</taxon>
        <taxon>Reticulomyxidae</taxon>
        <taxon>Reticulomyxa</taxon>
    </lineage>
</organism>
<evidence type="ECO:0000313" key="3">
    <source>
        <dbReference type="Proteomes" id="UP000023152"/>
    </source>
</evidence>
<accession>X6M7Q1</accession>
<keyword evidence="3" id="KW-1185">Reference proteome</keyword>
<reference evidence="2 3" key="1">
    <citation type="journal article" date="2013" name="Curr. Biol.">
        <title>The Genome of the Foraminiferan Reticulomyxa filosa.</title>
        <authorList>
            <person name="Glockner G."/>
            <person name="Hulsmann N."/>
            <person name="Schleicher M."/>
            <person name="Noegel A.A."/>
            <person name="Eichinger L."/>
            <person name="Gallinger C."/>
            <person name="Pawlowski J."/>
            <person name="Sierra R."/>
            <person name="Euteneuer U."/>
            <person name="Pillet L."/>
            <person name="Moustafa A."/>
            <person name="Platzer M."/>
            <person name="Groth M."/>
            <person name="Szafranski K."/>
            <person name="Schliwa M."/>
        </authorList>
    </citation>
    <scope>NUCLEOTIDE SEQUENCE [LARGE SCALE GENOMIC DNA]</scope>
</reference>
<keyword evidence="1" id="KW-0175">Coiled coil</keyword>
<gene>
    <name evidence="2" type="ORF">RFI_27900</name>
</gene>
<sequence>MYDLICEKMFNVPLFNYATLLCAFVHKLIKDKTCDKELMHKFEQMLDWLLNQKKNEESKEFDEEVKMWLEEEMKKEKEKKENNEEEKNEKMYRFWFVKMLQWHQLKIKG</sequence>
<dbReference type="AlphaFoldDB" id="X6M7Q1"/>
<name>X6M7Q1_RETFI</name>